<proteinExistence type="inferred from homology"/>
<sequence>MKLKILFLFSMLVAGLHLSAQETVSGTLTDAETGDPLVGASILLEGTSTGTVTDFDGKYSLSVLPDATLVFSYTGYSTQRVTLAPGQTTVDVALSSGVLFDEVVVTGYATERKKDLLGAIAVIDMDEIQDVANPNVLQSVQGRTAGVNVELSGDPGQGARVQVRGNSTLNNNNPLYIVDGVPIEPFNTDALGTGYAQNWGLSWLNPNDIESVQVLKDAASASIYGSRASNGVVIITTRRPKEGETKINFNVRTSVESWNDYDELTNSEERARIEWQGAVNDGSDPNATGVYTYEWRLDPSLGPGIQGTGVPVLERIIYPEWLDEEDQLRPAGHPNSTYGGSIEEGTNYWDEISQTGIVQNYDISFSESGQRGGVMFSANYFNQKGVVIETAYERMGLRLNSYHKLLNDRITIGENLAVVRGDRQLLDNGFGGTAEAAPYRYKTILPVRTEDGRFSGPPGGGFSDRDNPIALAFDNRDDAVNNIKIFGNVYASFEIIDGLTFSTNLGVDYDNINSRNIFRTYSRGFLANNVAELTIGQNQYVSTVFNNTLTYKLDLGKSNFNFLVGTEAIENTQTFSSATAKEFALETNEYFQLGAASGERSNNGGETGFSLFSYFGKVNYTFDNRYLASFTIRRDGSSRFGANNRYAVFPAASVGWRISEEPFLADNNFISNLKVRAAYGQTGNQFTANDATLALYRAVYAPQNVVLPWGGGCAEIVCNDAATAYDIGNNDSGILPSGFLSIQTENPDLKWETSTELNFGMDFGFKNDAITGTFEIFTKQTEDILIIPTAIGAFGDGARRFVNAADVETNGWEFSLQYNSLVKSDFGFSVGANFGSYKAIITDLPEDLWTSYPGNQEQNIIGQAPNAFFGYRTDGIFQNAEEVAAHAEQTGARVGALRYVDLNGDNVIDALDQEYDDSRGNGVADVQFGLNLRVDYKNFDLTVFGWGALGRKVAPDVFRMELGSLNNGENGGVAQLDAWSPTNTDSYIPAVSNSNQPLGFSLDYNVRNGNFFAFRQATLGYSLPSGTGLSNIFSNLRVYLSGENLGWIVDRNGPNQFPHVGWRVENNVGGLYPKPLRISLGINAGF</sequence>
<feature type="chain" id="PRO_5011582737" evidence="10">
    <location>
        <begin position="21"/>
        <end position="1086"/>
    </location>
</feature>
<dbReference type="Pfam" id="PF07715">
    <property type="entry name" value="Plug"/>
    <property type="match status" value="1"/>
</dbReference>
<evidence type="ECO:0000256" key="3">
    <source>
        <dbReference type="ARBA" id="ARBA00022452"/>
    </source>
</evidence>
<dbReference type="Gene3D" id="2.170.130.10">
    <property type="entry name" value="TonB-dependent receptor, plug domain"/>
    <property type="match status" value="1"/>
</dbReference>
<dbReference type="AlphaFoldDB" id="A0A1H9EFS4"/>
<dbReference type="InterPro" id="IPR023997">
    <property type="entry name" value="TonB-dep_OMP_SusC/RagA_CS"/>
</dbReference>
<feature type="domain" description="TonB-dependent receptor-like beta-barrel" evidence="11">
    <location>
        <begin position="449"/>
        <end position="943"/>
    </location>
</feature>
<dbReference type="Gene3D" id="2.40.170.20">
    <property type="entry name" value="TonB-dependent receptor, beta-barrel domain"/>
    <property type="match status" value="1"/>
</dbReference>
<accession>A0A1H9EFS4</accession>
<keyword evidence="10" id="KW-0732">Signal</keyword>
<reference evidence="14" key="1">
    <citation type="submission" date="2016-10" db="EMBL/GenBank/DDBJ databases">
        <authorList>
            <person name="Varghese N."/>
            <person name="Submissions S."/>
        </authorList>
    </citation>
    <scope>NUCLEOTIDE SEQUENCE [LARGE SCALE GENOMIC DNA]</scope>
    <source>
        <strain evidence="14">DSM 24740</strain>
    </source>
</reference>
<evidence type="ECO:0000256" key="2">
    <source>
        <dbReference type="ARBA" id="ARBA00022448"/>
    </source>
</evidence>
<evidence type="ECO:0000256" key="7">
    <source>
        <dbReference type="ARBA" id="ARBA00023237"/>
    </source>
</evidence>
<keyword evidence="2 8" id="KW-0813">Transport</keyword>
<evidence type="ECO:0000256" key="6">
    <source>
        <dbReference type="ARBA" id="ARBA00023136"/>
    </source>
</evidence>
<name>A0A1H9EFS4_9BACT</name>
<keyword evidence="14" id="KW-1185">Reference proteome</keyword>
<feature type="signal peptide" evidence="10">
    <location>
        <begin position="1"/>
        <end position="20"/>
    </location>
</feature>
<dbReference type="NCBIfam" id="TIGR04056">
    <property type="entry name" value="OMP_RagA_SusC"/>
    <property type="match status" value="1"/>
</dbReference>
<evidence type="ECO:0000256" key="9">
    <source>
        <dbReference type="RuleBase" id="RU003357"/>
    </source>
</evidence>
<dbReference type="Pfam" id="PF13715">
    <property type="entry name" value="CarbopepD_reg_2"/>
    <property type="match status" value="1"/>
</dbReference>
<keyword evidence="6 8" id="KW-0472">Membrane</keyword>
<keyword evidence="4 8" id="KW-0812">Transmembrane</keyword>
<evidence type="ECO:0000256" key="4">
    <source>
        <dbReference type="ARBA" id="ARBA00022692"/>
    </source>
</evidence>
<dbReference type="InterPro" id="IPR039426">
    <property type="entry name" value="TonB-dep_rcpt-like"/>
</dbReference>
<evidence type="ECO:0000256" key="10">
    <source>
        <dbReference type="SAM" id="SignalP"/>
    </source>
</evidence>
<dbReference type="SUPFAM" id="SSF49464">
    <property type="entry name" value="Carboxypeptidase regulatory domain-like"/>
    <property type="match status" value="1"/>
</dbReference>
<evidence type="ECO:0000256" key="5">
    <source>
        <dbReference type="ARBA" id="ARBA00023077"/>
    </source>
</evidence>
<dbReference type="PROSITE" id="PS52016">
    <property type="entry name" value="TONB_DEPENDENT_REC_3"/>
    <property type="match status" value="1"/>
</dbReference>
<organism evidence="13 14">
    <name type="scientific">Neolewinella agarilytica</name>
    <dbReference type="NCBI Taxonomy" id="478744"/>
    <lineage>
        <taxon>Bacteria</taxon>
        <taxon>Pseudomonadati</taxon>
        <taxon>Bacteroidota</taxon>
        <taxon>Saprospiria</taxon>
        <taxon>Saprospirales</taxon>
        <taxon>Lewinellaceae</taxon>
        <taxon>Neolewinella</taxon>
    </lineage>
</organism>
<dbReference type="OrthoDB" id="9768177at2"/>
<dbReference type="InterPro" id="IPR000531">
    <property type="entry name" value="Beta-barrel_TonB"/>
</dbReference>
<dbReference type="InParanoid" id="A0A1H9EFS4"/>
<gene>
    <name evidence="13" type="ORF">SAMN05444359_10761</name>
</gene>
<dbReference type="RefSeq" id="WP_090167126.1">
    <property type="nucleotide sequence ID" value="NZ_FOFB01000007.1"/>
</dbReference>
<dbReference type="Gene3D" id="2.60.40.1120">
    <property type="entry name" value="Carboxypeptidase-like, regulatory domain"/>
    <property type="match status" value="1"/>
</dbReference>
<dbReference type="InterPro" id="IPR023996">
    <property type="entry name" value="TonB-dep_OMP_SusC/RagA"/>
</dbReference>
<evidence type="ECO:0000256" key="8">
    <source>
        <dbReference type="PROSITE-ProRule" id="PRU01360"/>
    </source>
</evidence>
<dbReference type="InterPro" id="IPR012910">
    <property type="entry name" value="Plug_dom"/>
</dbReference>
<dbReference type="InterPro" id="IPR037066">
    <property type="entry name" value="Plug_dom_sf"/>
</dbReference>
<keyword evidence="3 8" id="KW-1134">Transmembrane beta strand</keyword>
<dbReference type="NCBIfam" id="TIGR04057">
    <property type="entry name" value="SusC_RagA_signa"/>
    <property type="match status" value="1"/>
</dbReference>
<comment type="similarity">
    <text evidence="8 9">Belongs to the TonB-dependent receptor family.</text>
</comment>
<comment type="subcellular location">
    <subcellularLocation>
        <location evidence="1 8">Cell outer membrane</location>
        <topology evidence="1 8">Multi-pass membrane protein</topology>
    </subcellularLocation>
</comment>
<evidence type="ECO:0000259" key="11">
    <source>
        <dbReference type="Pfam" id="PF00593"/>
    </source>
</evidence>
<feature type="domain" description="TonB-dependent receptor plug" evidence="12">
    <location>
        <begin position="113"/>
        <end position="232"/>
    </location>
</feature>
<dbReference type="STRING" id="478744.SAMN05444359_10761"/>
<evidence type="ECO:0000259" key="12">
    <source>
        <dbReference type="Pfam" id="PF07715"/>
    </source>
</evidence>
<dbReference type="EMBL" id="FOFB01000007">
    <property type="protein sequence ID" value="SEQ24485.1"/>
    <property type="molecule type" value="Genomic_DNA"/>
</dbReference>
<dbReference type="Proteomes" id="UP000199021">
    <property type="component" value="Unassembled WGS sequence"/>
</dbReference>
<evidence type="ECO:0000313" key="13">
    <source>
        <dbReference type="EMBL" id="SEQ24485.1"/>
    </source>
</evidence>
<keyword evidence="7 8" id="KW-0998">Cell outer membrane</keyword>
<dbReference type="InterPro" id="IPR036942">
    <property type="entry name" value="Beta-barrel_TonB_sf"/>
</dbReference>
<dbReference type="InterPro" id="IPR008969">
    <property type="entry name" value="CarboxyPept-like_regulatory"/>
</dbReference>
<dbReference type="GO" id="GO:0009279">
    <property type="term" value="C:cell outer membrane"/>
    <property type="evidence" value="ECO:0007669"/>
    <property type="project" value="UniProtKB-SubCell"/>
</dbReference>
<keyword evidence="5 9" id="KW-0798">TonB box</keyword>
<dbReference type="Pfam" id="PF00593">
    <property type="entry name" value="TonB_dep_Rec_b-barrel"/>
    <property type="match status" value="1"/>
</dbReference>
<dbReference type="SUPFAM" id="SSF56935">
    <property type="entry name" value="Porins"/>
    <property type="match status" value="1"/>
</dbReference>
<protein>
    <submittedName>
        <fullName evidence="13">TonB-linked outer membrane protein, SusC/RagA family</fullName>
    </submittedName>
</protein>
<evidence type="ECO:0000256" key="1">
    <source>
        <dbReference type="ARBA" id="ARBA00004571"/>
    </source>
</evidence>
<evidence type="ECO:0000313" key="14">
    <source>
        <dbReference type="Proteomes" id="UP000199021"/>
    </source>
</evidence>